<evidence type="ECO:0000313" key="1">
    <source>
        <dbReference type="EMBL" id="CAH6719832.1"/>
    </source>
</evidence>
<dbReference type="EMBL" id="CALSDN010000002">
    <property type="protein sequence ID" value="CAH6719832.1"/>
    <property type="molecule type" value="Genomic_DNA"/>
</dbReference>
<evidence type="ECO:0000313" key="2">
    <source>
        <dbReference type="Proteomes" id="UP001152531"/>
    </source>
</evidence>
<organism evidence="1 2">
    <name type="scientific">[Candida] jaroonii</name>
    <dbReference type="NCBI Taxonomy" id="467808"/>
    <lineage>
        <taxon>Eukaryota</taxon>
        <taxon>Fungi</taxon>
        <taxon>Dikarya</taxon>
        <taxon>Ascomycota</taxon>
        <taxon>Saccharomycotina</taxon>
        <taxon>Pichiomycetes</taxon>
        <taxon>Debaryomycetaceae</taxon>
        <taxon>Yamadazyma</taxon>
    </lineage>
</organism>
<keyword evidence="2" id="KW-1185">Reference proteome</keyword>
<dbReference type="Proteomes" id="UP001152531">
    <property type="component" value="Unassembled WGS sequence"/>
</dbReference>
<name>A0ACA9Y4J7_9ASCO</name>
<proteinExistence type="predicted"/>
<protein>
    <submittedName>
        <fullName evidence="1">Uncharacterized protein</fullName>
    </submittedName>
</protein>
<gene>
    <name evidence="1" type="ORF">CLIB1444_02S17524</name>
</gene>
<reference evidence="1" key="1">
    <citation type="submission" date="2022-06" db="EMBL/GenBank/DDBJ databases">
        <authorList>
            <person name="Legras J.-L."/>
            <person name="Devillers H."/>
            <person name="Grondin C."/>
        </authorList>
    </citation>
    <scope>NUCLEOTIDE SEQUENCE</scope>
    <source>
        <strain evidence="1">CLIB 1444</strain>
    </source>
</reference>
<sequence>MSTSTSNNSGVNGLKFHLLVNFFLLLQLVCGANINQIQSSDDNIEWSSVQKDDMFHFLDNNTLIEVIEVNDQNQDNSGKLLSRRINCPSIAINYKQYQLVQHGTWWSSWERFAYRKCAQSSPFSNKVDWTIGYDFATDAGISFSKVAQLLSGAGVSIVKKISTDIQLSCNCQGTEPVCMWEQSRLTWSDTQVQTCTRYSNCEGGYVECQPWSKYQRTNAPLKNDITSFNFGCSVGSAC</sequence>
<comment type="caution">
    <text evidence="1">The sequence shown here is derived from an EMBL/GenBank/DDBJ whole genome shotgun (WGS) entry which is preliminary data.</text>
</comment>
<accession>A0ACA9Y4J7</accession>